<proteinExistence type="predicted"/>
<dbReference type="Proteomes" id="UP000316726">
    <property type="component" value="Chromosome 18"/>
</dbReference>
<name>A0A5B8N0Y2_9CHLO</name>
<evidence type="ECO:0000313" key="1">
    <source>
        <dbReference type="EMBL" id="QDZ25712.1"/>
    </source>
</evidence>
<protein>
    <submittedName>
        <fullName evidence="1">Uncharacterized protein</fullName>
    </submittedName>
</protein>
<keyword evidence="2" id="KW-1185">Reference proteome</keyword>
<organism evidence="1 2">
    <name type="scientific">Chloropicon primus</name>
    <dbReference type="NCBI Taxonomy" id="1764295"/>
    <lineage>
        <taxon>Eukaryota</taxon>
        <taxon>Viridiplantae</taxon>
        <taxon>Chlorophyta</taxon>
        <taxon>Chloropicophyceae</taxon>
        <taxon>Chloropicales</taxon>
        <taxon>Chloropicaceae</taxon>
        <taxon>Chloropicon</taxon>
    </lineage>
</organism>
<dbReference type="EMBL" id="CP031051">
    <property type="protein sequence ID" value="QDZ25712.1"/>
    <property type="molecule type" value="Genomic_DNA"/>
</dbReference>
<sequence>MTGRSCLVVFDCGEGQTEEARKRMVREMAPLVAHVYCTLEDNDVIVQFASSCLVEKDLFKVFKDSTAEHEAGKIGNGVAASDVEASLRRFVGDDKACTRLWRSIALDRAVLLKGISFDGVILLGDTYTGLQGSKKLEDIVGAMYRLGRVVASFGKCSAIVANTLANVSRRAHHKQIEFSHTTEVFSEDERGNIAPGVIKPSWNEACKDANVITASATKSRSIQEGCVLLKDAIDTYEEEAKRL</sequence>
<accession>A0A5B8N0Y2</accession>
<gene>
    <name evidence="1" type="ORF">A3770_18p82300</name>
</gene>
<dbReference type="AlphaFoldDB" id="A0A5B8N0Y2"/>
<evidence type="ECO:0000313" key="2">
    <source>
        <dbReference type="Proteomes" id="UP000316726"/>
    </source>
</evidence>
<reference evidence="1 2" key="1">
    <citation type="submission" date="2018-07" db="EMBL/GenBank/DDBJ databases">
        <title>The complete nuclear genome of the prasinophyte Chloropicon primus (CCMP1205).</title>
        <authorList>
            <person name="Pombert J.-F."/>
            <person name="Otis C."/>
            <person name="Turmel M."/>
            <person name="Lemieux C."/>
        </authorList>
    </citation>
    <scope>NUCLEOTIDE SEQUENCE [LARGE SCALE GENOMIC DNA]</scope>
    <source>
        <strain evidence="1 2">CCMP1205</strain>
    </source>
</reference>